<accession>A0A914Q5G8</accession>
<name>A0A914Q5G8_9BILA</name>
<reference evidence="2" key="1">
    <citation type="submission" date="2022-11" db="UniProtKB">
        <authorList>
            <consortium name="WormBaseParasite"/>
        </authorList>
    </citation>
    <scope>IDENTIFICATION</scope>
</reference>
<organism evidence="1 2">
    <name type="scientific">Panagrolaimus davidi</name>
    <dbReference type="NCBI Taxonomy" id="227884"/>
    <lineage>
        <taxon>Eukaryota</taxon>
        <taxon>Metazoa</taxon>
        <taxon>Ecdysozoa</taxon>
        <taxon>Nematoda</taxon>
        <taxon>Chromadorea</taxon>
        <taxon>Rhabditida</taxon>
        <taxon>Tylenchina</taxon>
        <taxon>Panagrolaimomorpha</taxon>
        <taxon>Panagrolaimoidea</taxon>
        <taxon>Panagrolaimidae</taxon>
        <taxon>Panagrolaimus</taxon>
    </lineage>
</organism>
<dbReference type="WBParaSite" id="PDA_v2.g26644.t1">
    <property type="protein sequence ID" value="PDA_v2.g26644.t1"/>
    <property type="gene ID" value="PDA_v2.g26644"/>
</dbReference>
<sequence length="250" mass="29647">MFERWIKWKMDPCEEKFEYQTLPSLIQQRFYQLQPSITKFNLYKAYFNPSLLNEYNDLHIDQLYCVTQNEQCPKFSSYYDINVRANIYPSMDKFLPNLSYRCYQNSSCTCLKELFNQFNVIKNITVSHIPSKIKLASLPLSKKVSPRQLIITHSILTAEDLQLISSLNLEFIKLNLLFDGTNFENKMQQIMNAVIGTPNIRTQYDCICEDDDAFEVSMVEWIYNNEYVESIKCREYLQLLCFGYKKSKSF</sequence>
<keyword evidence="1" id="KW-1185">Reference proteome</keyword>
<protein>
    <submittedName>
        <fullName evidence="2">Uncharacterized protein</fullName>
    </submittedName>
</protein>
<evidence type="ECO:0000313" key="2">
    <source>
        <dbReference type="WBParaSite" id="PDA_v2.g26644.t1"/>
    </source>
</evidence>
<evidence type="ECO:0000313" key="1">
    <source>
        <dbReference type="Proteomes" id="UP000887578"/>
    </source>
</evidence>
<dbReference type="AlphaFoldDB" id="A0A914Q5G8"/>
<dbReference type="Proteomes" id="UP000887578">
    <property type="component" value="Unplaced"/>
</dbReference>
<proteinExistence type="predicted"/>